<protein>
    <submittedName>
        <fullName evidence="1">Unnamed protein product</fullName>
    </submittedName>
</protein>
<name>A0ACB5U0M9_AMBMO</name>
<evidence type="ECO:0000313" key="2">
    <source>
        <dbReference type="Proteomes" id="UP001165064"/>
    </source>
</evidence>
<evidence type="ECO:0000313" key="1">
    <source>
        <dbReference type="EMBL" id="GME97715.1"/>
    </source>
</evidence>
<dbReference type="EMBL" id="BSXS01010216">
    <property type="protein sequence ID" value="GME97715.1"/>
    <property type="molecule type" value="Genomic_DNA"/>
</dbReference>
<sequence length="69" mass="8043">MAFYWALKGAKMDHGKCMLLLERFYESGVGCEVDKERAKYWGKLGRKKLGLKKKKMSKKKNGKKDKSKK</sequence>
<accession>A0ACB5U0M9</accession>
<dbReference type="Proteomes" id="UP001165064">
    <property type="component" value="Unassembled WGS sequence"/>
</dbReference>
<organism evidence="1 2">
    <name type="scientific">Ambrosiozyma monospora</name>
    <name type="common">Yeast</name>
    <name type="synonym">Endomycopsis monosporus</name>
    <dbReference type="NCBI Taxonomy" id="43982"/>
    <lineage>
        <taxon>Eukaryota</taxon>
        <taxon>Fungi</taxon>
        <taxon>Dikarya</taxon>
        <taxon>Ascomycota</taxon>
        <taxon>Saccharomycotina</taxon>
        <taxon>Pichiomycetes</taxon>
        <taxon>Pichiales</taxon>
        <taxon>Pichiaceae</taxon>
        <taxon>Ambrosiozyma</taxon>
    </lineage>
</organism>
<keyword evidence="2" id="KW-1185">Reference proteome</keyword>
<proteinExistence type="predicted"/>
<comment type="caution">
    <text evidence="1">The sequence shown here is derived from an EMBL/GenBank/DDBJ whole genome shotgun (WGS) entry which is preliminary data.</text>
</comment>
<gene>
    <name evidence="1" type="ORF">Amon02_001030900</name>
</gene>
<reference evidence="1" key="1">
    <citation type="submission" date="2023-04" db="EMBL/GenBank/DDBJ databases">
        <title>Ambrosiozyma monospora NBRC 10751.</title>
        <authorList>
            <person name="Ichikawa N."/>
            <person name="Sato H."/>
            <person name="Tonouchi N."/>
        </authorList>
    </citation>
    <scope>NUCLEOTIDE SEQUENCE</scope>
    <source>
        <strain evidence="1">NBRC 10751</strain>
    </source>
</reference>